<feature type="signal peptide" evidence="1">
    <location>
        <begin position="1"/>
        <end position="25"/>
    </location>
</feature>
<dbReference type="AlphaFoldDB" id="A0A512M418"/>
<name>A0A512M418_9BACT</name>
<evidence type="ECO:0000313" key="2">
    <source>
        <dbReference type="EMBL" id="GEP41479.1"/>
    </source>
</evidence>
<feature type="chain" id="PRO_5022231647" evidence="1">
    <location>
        <begin position="26"/>
        <end position="117"/>
    </location>
</feature>
<accession>A0A512M418</accession>
<protein>
    <submittedName>
        <fullName evidence="2">Uncharacterized protein</fullName>
    </submittedName>
</protein>
<dbReference type="EMBL" id="BKAG01000003">
    <property type="protein sequence ID" value="GEP41479.1"/>
    <property type="molecule type" value="Genomic_DNA"/>
</dbReference>
<gene>
    <name evidence="2" type="ORF">BGE01nite_07700</name>
</gene>
<keyword evidence="3" id="KW-1185">Reference proteome</keyword>
<evidence type="ECO:0000313" key="3">
    <source>
        <dbReference type="Proteomes" id="UP000321577"/>
    </source>
</evidence>
<keyword evidence="1" id="KW-0732">Signal</keyword>
<comment type="caution">
    <text evidence="2">The sequence shown here is derived from an EMBL/GenBank/DDBJ whole genome shotgun (WGS) entry which is preliminary data.</text>
</comment>
<dbReference type="Proteomes" id="UP000321577">
    <property type="component" value="Unassembled WGS sequence"/>
</dbReference>
<proteinExistence type="predicted"/>
<organism evidence="2 3">
    <name type="scientific">Brevifollis gellanilyticus</name>
    <dbReference type="NCBI Taxonomy" id="748831"/>
    <lineage>
        <taxon>Bacteria</taxon>
        <taxon>Pseudomonadati</taxon>
        <taxon>Verrucomicrobiota</taxon>
        <taxon>Verrucomicrobiia</taxon>
        <taxon>Verrucomicrobiales</taxon>
        <taxon>Verrucomicrobiaceae</taxon>
    </lineage>
</organism>
<dbReference type="RefSeq" id="WP_146848936.1">
    <property type="nucleotide sequence ID" value="NZ_BKAG01000003.1"/>
</dbReference>
<sequence length="117" mass="13083">MKKFITFLLALGVGLSVMAPVSSQARDSGAQYWKHCEYCGGAIYRRHIVIDRTSHGKAVKSWQVLPHRCNAYSGPGYSYPAYGYGYPRGYQPGYHPGHHHPGYGRVSVPGFRFSFGR</sequence>
<reference evidence="2 3" key="1">
    <citation type="submission" date="2019-07" db="EMBL/GenBank/DDBJ databases">
        <title>Whole genome shotgun sequence of Brevifollis gellanilyticus NBRC 108608.</title>
        <authorList>
            <person name="Hosoyama A."/>
            <person name="Uohara A."/>
            <person name="Ohji S."/>
            <person name="Ichikawa N."/>
        </authorList>
    </citation>
    <scope>NUCLEOTIDE SEQUENCE [LARGE SCALE GENOMIC DNA]</scope>
    <source>
        <strain evidence="2 3">NBRC 108608</strain>
    </source>
</reference>
<evidence type="ECO:0000256" key="1">
    <source>
        <dbReference type="SAM" id="SignalP"/>
    </source>
</evidence>